<keyword evidence="2" id="KW-1185">Reference proteome</keyword>
<reference evidence="2" key="1">
    <citation type="submission" date="2014-09" db="EMBL/GenBank/DDBJ databases">
        <authorList>
            <person name="Sauder A.B."/>
            <person name="McKenzie Q.R."/>
            <person name="Temple L.M."/>
            <person name="Alexis B.K."/>
            <person name="Al-Atrache Z."/>
            <person name="Lewis L.O."/>
            <person name="Loesser-Casey K.E."/>
            <person name="Mitchell K.J."/>
        </authorList>
    </citation>
    <scope>NUCLEOTIDE SEQUENCE [LARGE SCALE GENOMIC DNA]</scope>
</reference>
<name>A0A024B1C9_9CAUD</name>
<dbReference type="GeneID" id="19526227"/>
<evidence type="ECO:0000313" key="2">
    <source>
        <dbReference type="Proteomes" id="UP000026900"/>
    </source>
</evidence>
<protein>
    <submittedName>
        <fullName evidence="1">Uncharacterized protein</fullName>
    </submittedName>
</protein>
<dbReference type="Proteomes" id="UP000026900">
    <property type="component" value="Segment"/>
</dbReference>
<sequence length="57" mass="6561">MTPAQADKLIWISDNGTQEEYEAYWDEVQEAHGHSDDRMCELIGLRFAVNKAFGEDE</sequence>
<dbReference type="EMBL" id="KJ489399">
    <property type="protein sequence ID" value="AHZ10245.1"/>
    <property type="molecule type" value="Genomic_DNA"/>
</dbReference>
<accession>A0A024B1C9</accession>
<organism evidence="1 2">
    <name type="scientific">Bacillus phage Hakuna</name>
    <dbReference type="NCBI Taxonomy" id="1486659"/>
    <lineage>
        <taxon>Viruses</taxon>
        <taxon>Duplodnaviria</taxon>
        <taxon>Heunggongvirae</taxon>
        <taxon>Uroviricota</taxon>
        <taxon>Caudoviricetes</taxon>
        <taxon>Herelleviridae</taxon>
        <taxon>Bastillevirinae</taxon>
        <taxon>Wphvirus</taxon>
        <taxon>Wphvirus hakuna</taxon>
    </lineage>
</organism>
<dbReference type="RefSeq" id="YP_009036676.1">
    <property type="nucleotide sequence ID" value="NC_024213.1"/>
</dbReference>
<dbReference type="KEGG" id="vg:19526227"/>
<proteinExistence type="predicted"/>
<evidence type="ECO:0000313" key="1">
    <source>
        <dbReference type="EMBL" id="AHZ10245.1"/>
    </source>
</evidence>